<proteinExistence type="predicted"/>
<organism evidence="1">
    <name type="scientific">Myoviridae sp. ctPSW2</name>
    <dbReference type="NCBI Taxonomy" id="2826648"/>
    <lineage>
        <taxon>Viruses</taxon>
        <taxon>Duplodnaviria</taxon>
        <taxon>Heunggongvirae</taxon>
        <taxon>Uroviricota</taxon>
        <taxon>Caudoviricetes</taxon>
    </lineage>
</organism>
<accession>A0A8S5MMX5</accession>
<dbReference type="EMBL" id="BK014940">
    <property type="protein sequence ID" value="DAD83665.1"/>
    <property type="molecule type" value="Genomic_DNA"/>
</dbReference>
<protein>
    <submittedName>
        <fullName evidence="1">Tail protein</fullName>
    </submittedName>
</protein>
<reference evidence="1" key="1">
    <citation type="journal article" date="2021" name="Proc. Natl. Acad. Sci. U.S.A.">
        <title>A Catalog of Tens of Thousands of Viruses from Human Metagenomes Reveals Hidden Associations with Chronic Diseases.</title>
        <authorList>
            <person name="Tisza M.J."/>
            <person name="Buck C.B."/>
        </authorList>
    </citation>
    <scope>NUCLEOTIDE SEQUENCE</scope>
    <source>
        <strain evidence="1">CtPSW2</strain>
    </source>
</reference>
<dbReference type="InterPro" id="IPR008861">
    <property type="entry name" value="GpX-like"/>
</dbReference>
<sequence length="72" mass="8062">MHTQNNTIITRDGDTISRLAYEYYGKSSGMVEQIPAANPKLSRQAVQLPAGLTIVMPKTEQNQTIKTINLWD</sequence>
<dbReference type="Gene3D" id="3.10.350.10">
    <property type="entry name" value="LysM domain"/>
    <property type="match status" value="1"/>
</dbReference>
<dbReference type="Pfam" id="PF05489">
    <property type="entry name" value="Phage_tail_X"/>
    <property type="match status" value="1"/>
</dbReference>
<evidence type="ECO:0000313" key="1">
    <source>
        <dbReference type="EMBL" id="DAD83665.1"/>
    </source>
</evidence>
<name>A0A8S5MMX5_9CAUD</name>
<dbReference type="InterPro" id="IPR036779">
    <property type="entry name" value="LysM_dom_sf"/>
</dbReference>